<gene>
    <name evidence="1" type="ORF">L3Q82_011731</name>
</gene>
<evidence type="ECO:0000313" key="1">
    <source>
        <dbReference type="EMBL" id="KAI3363069.1"/>
    </source>
</evidence>
<reference evidence="1" key="1">
    <citation type="submission" date="2022-04" db="EMBL/GenBank/DDBJ databases">
        <title>Jade perch genome.</title>
        <authorList>
            <person name="Chao B."/>
        </authorList>
    </citation>
    <scope>NUCLEOTIDE SEQUENCE</scope>
    <source>
        <strain evidence="1">CB-2022</strain>
    </source>
</reference>
<name>A0ACB8W5Z5_9TELE</name>
<feature type="non-terminal residue" evidence="1">
    <location>
        <position position="170"/>
    </location>
</feature>
<evidence type="ECO:0000313" key="2">
    <source>
        <dbReference type="Proteomes" id="UP000831701"/>
    </source>
</evidence>
<protein>
    <submittedName>
        <fullName evidence="1">Uncharacterized protein</fullName>
    </submittedName>
</protein>
<dbReference type="EMBL" id="CM041544">
    <property type="protein sequence ID" value="KAI3363069.1"/>
    <property type="molecule type" value="Genomic_DNA"/>
</dbReference>
<sequence>MSNTTQPCAANSSLLGGGGGVGPVVALTPSLLPPEGRSSHPSTLAESDTETASWTEVKDAPCVLPQGEMSVYTAGMMPTTPPNPLFPDTSLSPAHCNHSMSVCAQISKDSHKGGESHLYTQGVIICYCHNIDGCIHKAAGSCLYDECHSLNGCDTGKAKITCKATISLQD</sequence>
<comment type="caution">
    <text evidence="1">The sequence shown here is derived from an EMBL/GenBank/DDBJ whole genome shotgun (WGS) entry which is preliminary data.</text>
</comment>
<dbReference type="Proteomes" id="UP000831701">
    <property type="component" value="Chromosome 14"/>
</dbReference>
<accession>A0ACB8W5Z5</accession>
<organism evidence="1 2">
    <name type="scientific">Scortum barcoo</name>
    <name type="common">barcoo grunter</name>
    <dbReference type="NCBI Taxonomy" id="214431"/>
    <lineage>
        <taxon>Eukaryota</taxon>
        <taxon>Metazoa</taxon>
        <taxon>Chordata</taxon>
        <taxon>Craniata</taxon>
        <taxon>Vertebrata</taxon>
        <taxon>Euteleostomi</taxon>
        <taxon>Actinopterygii</taxon>
        <taxon>Neopterygii</taxon>
        <taxon>Teleostei</taxon>
        <taxon>Neoteleostei</taxon>
        <taxon>Acanthomorphata</taxon>
        <taxon>Eupercaria</taxon>
        <taxon>Centrarchiformes</taxon>
        <taxon>Terapontoidei</taxon>
        <taxon>Terapontidae</taxon>
        <taxon>Scortum</taxon>
    </lineage>
</organism>
<keyword evidence="2" id="KW-1185">Reference proteome</keyword>
<proteinExistence type="predicted"/>